<dbReference type="InterPro" id="IPR001810">
    <property type="entry name" value="F-box_dom"/>
</dbReference>
<dbReference type="Gene3D" id="3.80.10.10">
    <property type="entry name" value="Ribonuclease Inhibitor"/>
    <property type="match status" value="1"/>
</dbReference>
<dbReference type="Pfam" id="PF12937">
    <property type="entry name" value="F-box-like"/>
    <property type="match status" value="1"/>
</dbReference>
<comment type="caution">
    <text evidence="3">The sequence shown here is derived from an EMBL/GenBank/DDBJ whole genome shotgun (WGS) entry which is preliminary data.</text>
</comment>
<feature type="domain" description="F-box" evidence="1">
    <location>
        <begin position="12"/>
        <end position="60"/>
    </location>
</feature>
<dbReference type="Proteomes" id="UP001295794">
    <property type="component" value="Unassembled WGS sequence"/>
</dbReference>
<dbReference type="SUPFAM" id="SSF52047">
    <property type="entry name" value="RNI-like"/>
    <property type="match status" value="1"/>
</dbReference>
<accession>A0AAD2H649</accession>
<dbReference type="EMBL" id="CAVNYO010000149">
    <property type="protein sequence ID" value="CAK5269460.1"/>
    <property type="molecule type" value="Genomic_DNA"/>
</dbReference>
<dbReference type="Gene3D" id="1.20.1280.50">
    <property type="match status" value="1"/>
</dbReference>
<dbReference type="AlphaFoldDB" id="A0AAD2H649"/>
<dbReference type="SUPFAM" id="SSF81383">
    <property type="entry name" value="F-box domain"/>
    <property type="match status" value="1"/>
</dbReference>
<name>A0AAD2H649_9AGAR</name>
<reference evidence="3" key="1">
    <citation type="submission" date="2023-11" db="EMBL/GenBank/DDBJ databases">
        <authorList>
            <person name="De Vega J J."/>
            <person name="De Vega J J."/>
        </authorList>
    </citation>
    <scope>NUCLEOTIDE SEQUENCE</scope>
</reference>
<sequence>AIYNPNWTMRTSLPPEIMSEIFVLCGSESEGCLPRPVAQVSRRWRIIALSTPRMWNHLYLIWGLRRSSKGPTASSKLRNASLHALLDLQIERTARAPLSVTFGDMSDDVDVLGKLLQLSERWERCDIRLQIEQQHLLVEGGDWRFPRLRSMKLNHLVAVDTLGLGPLGTALPALERVIISYWVHPRLNLIGWGPLEMLTLCWCHTVDIIAALARCRKTRKVEIMHCLSPSQLPLPVSPSGIELELEAVTFVDHTASIAHDIFRTFDTPRLRSVTLKDFVVNMHLVRPIFAHLPPSLTHLHLCDIELPEPRLLALFRASSPQLPNVTELELTWSWDVHSDLFMNCMTLLPGTSGRANIFPRLRTLNITGGLSCREDALYLMLRSRVGVLRRAELFYAGRAFFFGSALDGLRAQGMEIDMRLGGPRKYDHVRKFDYLYSPDGDDVV</sequence>
<dbReference type="InterPro" id="IPR036047">
    <property type="entry name" value="F-box-like_dom_sf"/>
</dbReference>
<protein>
    <recommendedName>
        <fullName evidence="1">F-box domain-containing protein</fullName>
    </recommendedName>
</protein>
<evidence type="ECO:0000313" key="4">
    <source>
        <dbReference type="Proteomes" id="UP001295794"/>
    </source>
</evidence>
<dbReference type="InterPro" id="IPR032675">
    <property type="entry name" value="LRR_dom_sf"/>
</dbReference>
<dbReference type="EMBL" id="CAVNYO010000138">
    <property type="protein sequence ID" value="CAK5268280.1"/>
    <property type="molecule type" value="Genomic_DNA"/>
</dbReference>
<evidence type="ECO:0000313" key="2">
    <source>
        <dbReference type="EMBL" id="CAK5268280.1"/>
    </source>
</evidence>
<evidence type="ECO:0000259" key="1">
    <source>
        <dbReference type="Pfam" id="PF12937"/>
    </source>
</evidence>
<organism evidence="3 4">
    <name type="scientific">Mycena citricolor</name>
    <dbReference type="NCBI Taxonomy" id="2018698"/>
    <lineage>
        <taxon>Eukaryota</taxon>
        <taxon>Fungi</taxon>
        <taxon>Dikarya</taxon>
        <taxon>Basidiomycota</taxon>
        <taxon>Agaricomycotina</taxon>
        <taxon>Agaricomycetes</taxon>
        <taxon>Agaricomycetidae</taxon>
        <taxon>Agaricales</taxon>
        <taxon>Marasmiineae</taxon>
        <taxon>Mycenaceae</taxon>
        <taxon>Mycena</taxon>
    </lineage>
</organism>
<feature type="non-terminal residue" evidence="3">
    <location>
        <position position="1"/>
    </location>
</feature>
<keyword evidence="4" id="KW-1185">Reference proteome</keyword>
<gene>
    <name evidence="2" type="ORF">MYCIT1_LOCUS11399</name>
    <name evidence="3" type="ORF">MYCIT1_LOCUS13191</name>
</gene>
<evidence type="ECO:0000313" key="3">
    <source>
        <dbReference type="EMBL" id="CAK5269460.1"/>
    </source>
</evidence>
<proteinExistence type="predicted"/>